<gene>
    <name evidence="3" type="ORF">METZ01_LOCUS26984</name>
</gene>
<comment type="similarity">
    <text evidence="1">Belongs to the metallo-dependent hydrolases superfamily.</text>
</comment>
<dbReference type="SUPFAM" id="SSF51556">
    <property type="entry name" value="Metallo-dependent hydrolases"/>
    <property type="match status" value="1"/>
</dbReference>
<dbReference type="AlphaFoldDB" id="A0A381Q4Y3"/>
<organism evidence="3">
    <name type="scientific">marine metagenome</name>
    <dbReference type="NCBI Taxonomy" id="408172"/>
    <lineage>
        <taxon>unclassified sequences</taxon>
        <taxon>metagenomes</taxon>
        <taxon>ecological metagenomes</taxon>
    </lineage>
</organism>
<dbReference type="InterPro" id="IPR032466">
    <property type="entry name" value="Metal_Hydrolase"/>
</dbReference>
<dbReference type="EMBL" id="UINC01001201">
    <property type="protein sequence ID" value="SUZ74130.1"/>
    <property type="molecule type" value="Genomic_DNA"/>
</dbReference>
<evidence type="ECO:0000313" key="3">
    <source>
        <dbReference type="EMBL" id="SUZ74130.1"/>
    </source>
</evidence>
<dbReference type="InterPro" id="IPR006680">
    <property type="entry name" value="Amidohydro-rel"/>
</dbReference>
<dbReference type="Gene3D" id="3.20.20.140">
    <property type="entry name" value="Metal-dependent hydrolases"/>
    <property type="match status" value="1"/>
</dbReference>
<dbReference type="GO" id="GO:0016787">
    <property type="term" value="F:hydrolase activity"/>
    <property type="evidence" value="ECO:0007669"/>
    <property type="project" value="InterPro"/>
</dbReference>
<dbReference type="PANTHER" id="PTHR43569">
    <property type="entry name" value="AMIDOHYDROLASE"/>
    <property type="match status" value="1"/>
</dbReference>
<name>A0A381Q4Y3_9ZZZZ</name>
<feature type="domain" description="Amidohydrolase-related" evidence="2">
    <location>
        <begin position="24"/>
        <end position="337"/>
    </location>
</feature>
<dbReference type="PANTHER" id="PTHR43569:SF1">
    <property type="entry name" value="BLL3371 PROTEIN"/>
    <property type="match status" value="1"/>
</dbReference>
<sequence length="340" mass="37940">MPFGGNDWLALTEEPTLEPEIPICDPHHHLWDKRPARIPYQTYLLHELYADLNSGHNVRSTVFVETNAMYRVDGPKEMRPVGEVEFVQGMAAAAATGLYGEAKAAAAIVGHANLNLGERVAPVLEALVAASPNRFRGIRHGLTWDRHPGIQSNRWDLESQLVTSEFQAGARVLAHMGLSFDAWMYFHQLPELVEFAQAIPELTIILNHIGGVLRTGPYADRDEEVLPIWREGLAAVAKCPNVVVKLGGIGQPRTGYDWYAREKPIGSEELAGLMAPYMNYAIEQFGPDRGMFESNFPPDKVGHSYNVLYNAFKLLSKSYSATERAAMFQGTAERVYRVEY</sequence>
<evidence type="ECO:0000259" key="2">
    <source>
        <dbReference type="Pfam" id="PF04909"/>
    </source>
</evidence>
<dbReference type="InterPro" id="IPR052350">
    <property type="entry name" value="Metallo-dep_Lactonases"/>
</dbReference>
<reference evidence="3" key="1">
    <citation type="submission" date="2018-05" db="EMBL/GenBank/DDBJ databases">
        <authorList>
            <person name="Lanie J.A."/>
            <person name="Ng W.-L."/>
            <person name="Kazmierczak K.M."/>
            <person name="Andrzejewski T.M."/>
            <person name="Davidsen T.M."/>
            <person name="Wayne K.J."/>
            <person name="Tettelin H."/>
            <person name="Glass J.I."/>
            <person name="Rusch D."/>
            <person name="Podicherti R."/>
            <person name="Tsui H.-C.T."/>
            <person name="Winkler M.E."/>
        </authorList>
    </citation>
    <scope>NUCLEOTIDE SEQUENCE</scope>
</reference>
<protein>
    <recommendedName>
        <fullName evidence="2">Amidohydrolase-related domain-containing protein</fullName>
    </recommendedName>
</protein>
<dbReference type="Pfam" id="PF04909">
    <property type="entry name" value="Amidohydro_2"/>
    <property type="match status" value="1"/>
</dbReference>
<accession>A0A381Q4Y3</accession>
<proteinExistence type="inferred from homology"/>
<evidence type="ECO:0000256" key="1">
    <source>
        <dbReference type="ARBA" id="ARBA00038310"/>
    </source>
</evidence>